<protein>
    <submittedName>
        <fullName evidence="5">Short-chain dehydrogenase</fullName>
    </submittedName>
</protein>
<dbReference type="PRINTS" id="PR00081">
    <property type="entry name" value="GDHRDH"/>
</dbReference>
<dbReference type="PANTHER" id="PTHR44196:SF1">
    <property type="entry name" value="DEHYDROGENASE_REDUCTASE SDR FAMILY MEMBER 7B"/>
    <property type="match status" value="1"/>
</dbReference>
<dbReference type="InterPro" id="IPR002347">
    <property type="entry name" value="SDR_fam"/>
</dbReference>
<organism evidence="5 6">
    <name type="scientific">Melittangium boletus DSM 14713</name>
    <dbReference type="NCBI Taxonomy" id="1294270"/>
    <lineage>
        <taxon>Bacteria</taxon>
        <taxon>Pseudomonadati</taxon>
        <taxon>Myxococcota</taxon>
        <taxon>Myxococcia</taxon>
        <taxon>Myxococcales</taxon>
        <taxon>Cystobacterineae</taxon>
        <taxon>Archangiaceae</taxon>
        <taxon>Melittangium</taxon>
    </lineage>
</organism>
<proteinExistence type="inferred from homology"/>
<evidence type="ECO:0000256" key="3">
    <source>
        <dbReference type="RuleBase" id="RU000363"/>
    </source>
</evidence>
<evidence type="ECO:0000259" key="4">
    <source>
        <dbReference type="SMART" id="SM00822"/>
    </source>
</evidence>
<dbReference type="SUPFAM" id="SSF51735">
    <property type="entry name" value="NAD(P)-binding Rossmann-fold domains"/>
    <property type="match status" value="1"/>
</dbReference>
<sequence length="252" mass="27375">MNDKVVVITGASGGIGAAFARLTGSKGNRVVLAARREVELHQVAAHSGPEALVVPADVTRREDIQRVLDAALDRFGRVDVWVNNAGRGISKLVSELTDEDFDEMMRVNVKSALYGMQAVLPHFQERGQGHLINVSSMLGRVPYVPFRSAYNAAKHALNALTANLRMEVRERFPHIHVSTVLPGPVATEFGVNALGGGPDSRRMPNAQTPEEVAAVIQDLIERPRGDVYTRPEYHGQVLAYYGSADMGAPEKS</sequence>
<dbReference type="AlphaFoldDB" id="A0A250I7C9"/>
<dbReference type="OrthoDB" id="9775296at2"/>
<feature type="domain" description="Ketoreductase" evidence="4">
    <location>
        <begin position="4"/>
        <end position="188"/>
    </location>
</feature>
<dbReference type="Gene3D" id="3.40.50.720">
    <property type="entry name" value="NAD(P)-binding Rossmann-like Domain"/>
    <property type="match status" value="1"/>
</dbReference>
<dbReference type="KEGG" id="mbd:MEBOL_000528"/>
<dbReference type="GO" id="GO:0016020">
    <property type="term" value="C:membrane"/>
    <property type="evidence" value="ECO:0007669"/>
    <property type="project" value="TreeGrafter"/>
</dbReference>
<dbReference type="InterPro" id="IPR057326">
    <property type="entry name" value="KR_dom"/>
</dbReference>
<comment type="similarity">
    <text evidence="1 3">Belongs to the short-chain dehydrogenases/reductases (SDR) family.</text>
</comment>
<evidence type="ECO:0000313" key="6">
    <source>
        <dbReference type="Proteomes" id="UP000217289"/>
    </source>
</evidence>
<dbReference type="PANTHER" id="PTHR44196">
    <property type="entry name" value="DEHYDROGENASE/REDUCTASE SDR FAMILY MEMBER 7B"/>
    <property type="match status" value="1"/>
</dbReference>
<dbReference type="EMBL" id="CP022163">
    <property type="protein sequence ID" value="ATB27093.1"/>
    <property type="molecule type" value="Genomic_DNA"/>
</dbReference>
<dbReference type="GO" id="GO:0016491">
    <property type="term" value="F:oxidoreductase activity"/>
    <property type="evidence" value="ECO:0007669"/>
    <property type="project" value="UniProtKB-KW"/>
</dbReference>
<gene>
    <name evidence="5" type="ORF">MEBOL_000528</name>
</gene>
<dbReference type="RefSeq" id="WP_095975944.1">
    <property type="nucleotide sequence ID" value="NZ_CP022163.1"/>
</dbReference>
<dbReference type="SMART" id="SM00822">
    <property type="entry name" value="PKS_KR"/>
    <property type="match status" value="1"/>
</dbReference>
<evidence type="ECO:0000256" key="2">
    <source>
        <dbReference type="ARBA" id="ARBA00023002"/>
    </source>
</evidence>
<keyword evidence="2" id="KW-0560">Oxidoreductase</keyword>
<accession>A0A250I7C9</accession>
<dbReference type="InterPro" id="IPR036291">
    <property type="entry name" value="NAD(P)-bd_dom_sf"/>
</dbReference>
<keyword evidence="6" id="KW-1185">Reference proteome</keyword>
<dbReference type="Proteomes" id="UP000217289">
    <property type="component" value="Chromosome"/>
</dbReference>
<dbReference type="Pfam" id="PF00106">
    <property type="entry name" value="adh_short"/>
    <property type="match status" value="1"/>
</dbReference>
<name>A0A250I7C9_9BACT</name>
<evidence type="ECO:0000313" key="5">
    <source>
        <dbReference type="EMBL" id="ATB27093.1"/>
    </source>
</evidence>
<evidence type="ECO:0000256" key="1">
    <source>
        <dbReference type="ARBA" id="ARBA00006484"/>
    </source>
</evidence>
<reference evidence="5 6" key="1">
    <citation type="submission" date="2017-06" db="EMBL/GenBank/DDBJ databases">
        <authorList>
            <person name="Kim H.J."/>
            <person name="Triplett B.A."/>
        </authorList>
    </citation>
    <scope>NUCLEOTIDE SEQUENCE [LARGE SCALE GENOMIC DNA]</scope>
    <source>
        <strain evidence="5 6">DSM 14713</strain>
    </source>
</reference>
<dbReference type="PRINTS" id="PR00080">
    <property type="entry name" value="SDRFAMILY"/>
</dbReference>